<dbReference type="InterPro" id="IPR048365">
    <property type="entry name" value="TNP-like_RNaseH_N"/>
</dbReference>
<dbReference type="RefSeq" id="XP_024872505.1">
    <property type="nucleotide sequence ID" value="XM_025016737.1"/>
</dbReference>
<proteinExistence type="predicted"/>
<keyword evidence="2" id="KW-1185">Reference proteome</keyword>
<dbReference type="Pfam" id="PF21787">
    <property type="entry name" value="TNP-like_RNaseH_N"/>
    <property type="match status" value="1"/>
</dbReference>
<name>A0A6J1PUG7_9HYME</name>
<gene>
    <name evidence="3" type="primary">LOC112455047</name>
</gene>
<dbReference type="GeneID" id="112455047"/>
<feature type="domain" description="Transposable element P transposase-like RNase H" evidence="1">
    <location>
        <begin position="65"/>
        <end position="111"/>
    </location>
</feature>
<reference evidence="3" key="1">
    <citation type="submission" date="2025-08" db="UniProtKB">
        <authorList>
            <consortium name="RefSeq"/>
        </authorList>
    </citation>
    <scope>IDENTIFICATION</scope>
    <source>
        <tissue evidence="3">Whole body</tissue>
    </source>
</reference>
<evidence type="ECO:0000313" key="2">
    <source>
        <dbReference type="Proteomes" id="UP000504618"/>
    </source>
</evidence>
<organism evidence="2 3">
    <name type="scientific">Temnothorax curvispinosus</name>
    <dbReference type="NCBI Taxonomy" id="300111"/>
    <lineage>
        <taxon>Eukaryota</taxon>
        <taxon>Metazoa</taxon>
        <taxon>Ecdysozoa</taxon>
        <taxon>Arthropoda</taxon>
        <taxon>Hexapoda</taxon>
        <taxon>Insecta</taxon>
        <taxon>Pterygota</taxon>
        <taxon>Neoptera</taxon>
        <taxon>Endopterygota</taxon>
        <taxon>Hymenoptera</taxon>
        <taxon>Apocrita</taxon>
        <taxon>Aculeata</taxon>
        <taxon>Formicoidea</taxon>
        <taxon>Formicidae</taxon>
        <taxon>Myrmicinae</taxon>
        <taxon>Temnothorax</taxon>
    </lineage>
</organism>
<sequence>MPILKQFASGLIGPRSKWSPECLKLATQIRYAVGWKAYLYLKKDMGLPLPSYSTLCRHINKLDFSPGVLKDVISLMEKKRKTHKSSHQSDCVLLMDEMDIQKTLEYDVSTELIATAPSIYWSSVVSASFDHVATDHNDRWLEFFH</sequence>
<accession>A0A6J1PUG7</accession>
<dbReference type="OrthoDB" id="7537987at2759"/>
<evidence type="ECO:0000313" key="3">
    <source>
        <dbReference type="RefSeq" id="XP_024872505.1"/>
    </source>
</evidence>
<dbReference type="AlphaFoldDB" id="A0A6J1PUG7"/>
<evidence type="ECO:0000259" key="1">
    <source>
        <dbReference type="Pfam" id="PF21787"/>
    </source>
</evidence>
<protein>
    <submittedName>
        <fullName evidence="3">Uncharacterized protein LOC112455047</fullName>
    </submittedName>
</protein>
<dbReference type="Proteomes" id="UP000504618">
    <property type="component" value="Unplaced"/>
</dbReference>